<comment type="caution">
    <text evidence="3">The sequence shown here is derived from an EMBL/GenBank/DDBJ whole genome shotgun (WGS) entry which is preliminary data.</text>
</comment>
<dbReference type="Proteomes" id="UP000304900">
    <property type="component" value="Unassembled WGS sequence"/>
</dbReference>
<evidence type="ECO:0000256" key="1">
    <source>
        <dbReference type="SAM" id="MobiDB-lite"/>
    </source>
</evidence>
<evidence type="ECO:0000313" key="4">
    <source>
        <dbReference type="Proteomes" id="UP000304900"/>
    </source>
</evidence>
<organism evidence="3 4">
    <name type="scientific">Dyadobacter frigoris</name>
    <dbReference type="NCBI Taxonomy" id="2576211"/>
    <lineage>
        <taxon>Bacteria</taxon>
        <taxon>Pseudomonadati</taxon>
        <taxon>Bacteroidota</taxon>
        <taxon>Cytophagia</taxon>
        <taxon>Cytophagales</taxon>
        <taxon>Spirosomataceae</taxon>
        <taxon>Dyadobacter</taxon>
    </lineage>
</organism>
<keyword evidence="2" id="KW-0732">Signal</keyword>
<sequence length="83" mass="9211">MKTLKSKVLTFIAIAAIATFSITAQAAPGNYSTQDSTKMDKKMSKMSHKKDDKMGKMDGKMGKMNDKMEKKGKMSKKDSTIKK</sequence>
<feature type="compositionally biased region" description="Basic and acidic residues" evidence="1">
    <location>
        <begin position="37"/>
        <end position="83"/>
    </location>
</feature>
<protein>
    <recommendedName>
        <fullName evidence="5">Pentapeptide MXKDX repeat protein</fullName>
    </recommendedName>
</protein>
<evidence type="ECO:0000256" key="2">
    <source>
        <dbReference type="SAM" id="SignalP"/>
    </source>
</evidence>
<name>A0A4U6D4S9_9BACT</name>
<proteinExistence type="predicted"/>
<dbReference type="RefSeq" id="WP_137339874.1">
    <property type="nucleotide sequence ID" value="NZ_BSQH01000007.1"/>
</dbReference>
<feature type="signal peptide" evidence="2">
    <location>
        <begin position="1"/>
        <end position="26"/>
    </location>
</feature>
<dbReference type="AlphaFoldDB" id="A0A4U6D4S9"/>
<feature type="chain" id="PRO_5021015677" description="Pentapeptide MXKDX repeat protein" evidence="2">
    <location>
        <begin position="27"/>
        <end position="83"/>
    </location>
</feature>
<dbReference type="EMBL" id="SZVO01000004">
    <property type="protein sequence ID" value="TKT92329.1"/>
    <property type="molecule type" value="Genomic_DNA"/>
</dbReference>
<keyword evidence="4" id="KW-1185">Reference proteome</keyword>
<accession>A0A4U6D4S9</accession>
<feature type="region of interest" description="Disordered" evidence="1">
    <location>
        <begin position="29"/>
        <end position="83"/>
    </location>
</feature>
<evidence type="ECO:0000313" key="3">
    <source>
        <dbReference type="EMBL" id="TKT92329.1"/>
    </source>
</evidence>
<evidence type="ECO:0008006" key="5">
    <source>
        <dbReference type="Google" id="ProtNLM"/>
    </source>
</evidence>
<reference evidence="3 4" key="1">
    <citation type="submission" date="2019-05" db="EMBL/GenBank/DDBJ databases">
        <title>Dyadobacter AR-3-8 sp. nov., isolated from arctic soil.</title>
        <authorList>
            <person name="Chaudhary D.K."/>
        </authorList>
    </citation>
    <scope>NUCLEOTIDE SEQUENCE [LARGE SCALE GENOMIC DNA]</scope>
    <source>
        <strain evidence="3 4">AR-3-8</strain>
    </source>
</reference>
<gene>
    <name evidence="3" type="ORF">FDK13_10140</name>
</gene>